<dbReference type="SUPFAM" id="SSF51735">
    <property type="entry name" value="NAD(P)-binding Rossmann-fold domains"/>
    <property type="match status" value="1"/>
</dbReference>
<evidence type="ECO:0000256" key="3">
    <source>
        <dbReference type="ARBA" id="ARBA00012954"/>
    </source>
</evidence>
<feature type="domain" description="UDP-glucose/GDP-mannose dehydrogenase C-terminal" evidence="11">
    <location>
        <begin position="313"/>
        <end position="414"/>
    </location>
</feature>
<evidence type="ECO:0000256" key="9">
    <source>
        <dbReference type="PIRSR" id="PIRSR500134-2"/>
    </source>
</evidence>
<feature type="binding site" evidence="10">
    <location>
        <position position="121"/>
    </location>
    <ligand>
        <name>NAD(+)</name>
        <dbReference type="ChEBI" id="CHEBI:57540"/>
    </ligand>
</feature>
<dbReference type="UniPathway" id="UPA00038">
    <property type="reaction ID" value="UER00491"/>
</dbReference>
<evidence type="ECO:0000256" key="10">
    <source>
        <dbReference type="PIRSR" id="PIRSR500134-3"/>
    </source>
</evidence>
<dbReference type="Pfam" id="PF03720">
    <property type="entry name" value="UDPG_MGDP_dh_C"/>
    <property type="match status" value="1"/>
</dbReference>
<dbReference type="Pfam" id="PF03721">
    <property type="entry name" value="UDPG_MGDP_dh_N"/>
    <property type="match status" value="1"/>
</dbReference>
<organism evidence="12 13">
    <name type="scientific">Paenibacillus selenitireducens</name>
    <dbReference type="NCBI Taxonomy" id="1324314"/>
    <lineage>
        <taxon>Bacteria</taxon>
        <taxon>Bacillati</taxon>
        <taxon>Bacillota</taxon>
        <taxon>Bacilli</taxon>
        <taxon>Bacillales</taxon>
        <taxon>Paenibacillaceae</taxon>
        <taxon>Paenibacillus</taxon>
    </lineage>
</organism>
<dbReference type="STRING" id="1324314.BVG16_13155"/>
<dbReference type="SUPFAM" id="SSF48179">
    <property type="entry name" value="6-phosphogluconate dehydrogenase C-terminal domain-like"/>
    <property type="match status" value="1"/>
</dbReference>
<dbReference type="Pfam" id="PF00984">
    <property type="entry name" value="UDPG_MGDP_dh"/>
    <property type="match status" value="1"/>
</dbReference>
<gene>
    <name evidence="12" type="ORF">BVG16_13155</name>
</gene>
<dbReference type="PIRSF" id="PIRSF000124">
    <property type="entry name" value="UDPglc_GDPman_dh"/>
    <property type="match status" value="1"/>
</dbReference>
<evidence type="ECO:0000256" key="5">
    <source>
        <dbReference type="ARBA" id="ARBA00023027"/>
    </source>
</evidence>
<dbReference type="InterPro" id="IPR008927">
    <property type="entry name" value="6-PGluconate_DH-like_C_sf"/>
</dbReference>
<evidence type="ECO:0000256" key="4">
    <source>
        <dbReference type="ARBA" id="ARBA00023002"/>
    </source>
</evidence>
<dbReference type="EMBL" id="MSZX01000005">
    <property type="protein sequence ID" value="OPA77403.1"/>
    <property type="molecule type" value="Genomic_DNA"/>
</dbReference>
<dbReference type="GO" id="GO:0000271">
    <property type="term" value="P:polysaccharide biosynthetic process"/>
    <property type="evidence" value="ECO:0007669"/>
    <property type="project" value="InterPro"/>
</dbReference>
<feature type="binding site" evidence="9">
    <location>
        <position position="257"/>
    </location>
    <ligand>
        <name>substrate</name>
    </ligand>
</feature>
<evidence type="ECO:0000259" key="11">
    <source>
        <dbReference type="SMART" id="SM00984"/>
    </source>
</evidence>
<dbReference type="GO" id="GO:0003979">
    <property type="term" value="F:UDP-glucose 6-dehydrogenase activity"/>
    <property type="evidence" value="ECO:0007669"/>
    <property type="project" value="UniProtKB-EC"/>
</dbReference>
<evidence type="ECO:0000256" key="1">
    <source>
        <dbReference type="ARBA" id="ARBA00004701"/>
    </source>
</evidence>
<comment type="caution">
    <text evidence="12">The sequence shown here is derived from an EMBL/GenBank/DDBJ whole genome shotgun (WGS) entry which is preliminary data.</text>
</comment>
<dbReference type="SUPFAM" id="SSF52413">
    <property type="entry name" value="UDP-glucose/GDP-mannose dehydrogenase C-terminal domain"/>
    <property type="match status" value="1"/>
</dbReference>
<dbReference type="InterPro" id="IPR014026">
    <property type="entry name" value="UDP-Glc/GDP-Man_DH_dimer"/>
</dbReference>
<dbReference type="InterPro" id="IPR036291">
    <property type="entry name" value="NAD(P)-bd_dom_sf"/>
</dbReference>
<keyword evidence="13" id="KW-1185">Reference proteome</keyword>
<comment type="pathway">
    <text evidence="1">Nucleotide-sugar biosynthesis; UDP-alpha-D-glucuronate biosynthesis; UDP-alpha-D-glucuronate from UDP-alpha-D-glucose: step 1/1.</text>
</comment>
<feature type="binding site" evidence="10">
    <location>
        <position position="86"/>
    </location>
    <ligand>
        <name>NAD(+)</name>
        <dbReference type="ChEBI" id="CHEBI:57540"/>
    </ligand>
</feature>
<dbReference type="SMART" id="SM00984">
    <property type="entry name" value="UDPG_MGDP_dh_C"/>
    <property type="match status" value="1"/>
</dbReference>
<feature type="binding site" evidence="9">
    <location>
        <position position="320"/>
    </location>
    <ligand>
        <name>substrate</name>
    </ligand>
</feature>
<dbReference type="OrthoDB" id="9803238at2"/>
<dbReference type="NCBIfam" id="TIGR03026">
    <property type="entry name" value="NDP-sugDHase"/>
    <property type="match status" value="1"/>
</dbReference>
<evidence type="ECO:0000313" key="12">
    <source>
        <dbReference type="EMBL" id="OPA77403.1"/>
    </source>
</evidence>
<dbReference type="InterPro" id="IPR001732">
    <property type="entry name" value="UDP-Glc/GDP-Man_DH_N"/>
</dbReference>
<dbReference type="PANTHER" id="PTHR43750:SF3">
    <property type="entry name" value="UDP-GLUCOSE 6-DEHYDROGENASE TUAD"/>
    <property type="match status" value="1"/>
</dbReference>
<dbReference type="GO" id="GO:0051287">
    <property type="term" value="F:NAD binding"/>
    <property type="evidence" value="ECO:0007669"/>
    <property type="project" value="InterPro"/>
</dbReference>
<comment type="catalytic activity">
    <reaction evidence="6 7">
        <text>UDP-alpha-D-glucose + 2 NAD(+) + H2O = UDP-alpha-D-glucuronate + 2 NADH + 3 H(+)</text>
        <dbReference type="Rhea" id="RHEA:23596"/>
        <dbReference type="ChEBI" id="CHEBI:15377"/>
        <dbReference type="ChEBI" id="CHEBI:15378"/>
        <dbReference type="ChEBI" id="CHEBI:57540"/>
        <dbReference type="ChEBI" id="CHEBI:57945"/>
        <dbReference type="ChEBI" id="CHEBI:58052"/>
        <dbReference type="ChEBI" id="CHEBI:58885"/>
        <dbReference type="EC" id="1.1.1.22"/>
    </reaction>
</comment>
<comment type="similarity">
    <text evidence="2 7">Belongs to the UDP-glucose/GDP-mannose dehydrogenase family.</text>
</comment>
<keyword evidence="5 7" id="KW-0520">NAD</keyword>
<evidence type="ECO:0000256" key="2">
    <source>
        <dbReference type="ARBA" id="ARBA00006601"/>
    </source>
</evidence>
<evidence type="ECO:0000313" key="13">
    <source>
        <dbReference type="Proteomes" id="UP000190188"/>
    </source>
</evidence>
<dbReference type="Gene3D" id="1.20.5.100">
    <property type="entry name" value="Cytochrome c1, transmembrane anchor, C-terminal"/>
    <property type="match status" value="1"/>
</dbReference>
<feature type="binding site" evidence="10">
    <location>
        <position position="30"/>
    </location>
    <ligand>
        <name>NAD(+)</name>
        <dbReference type="ChEBI" id="CHEBI:57540"/>
    </ligand>
</feature>
<dbReference type="PANTHER" id="PTHR43750">
    <property type="entry name" value="UDP-GLUCOSE 6-DEHYDROGENASE TUAD"/>
    <property type="match status" value="1"/>
</dbReference>
<name>A0A1T2XCR7_9BACL</name>
<feature type="binding site" evidence="9">
    <location>
        <begin position="249"/>
        <end position="253"/>
    </location>
    <ligand>
        <name>substrate</name>
    </ligand>
</feature>
<feature type="binding site" evidence="10">
    <location>
        <position position="263"/>
    </location>
    <ligand>
        <name>NAD(+)</name>
        <dbReference type="ChEBI" id="CHEBI:57540"/>
    </ligand>
</feature>
<dbReference type="PIRSF" id="PIRSF500134">
    <property type="entry name" value="UDPglc_DH_bac"/>
    <property type="match status" value="1"/>
</dbReference>
<keyword evidence="4 7" id="KW-0560">Oxidoreductase</keyword>
<feature type="binding site" evidence="10">
    <location>
        <position position="35"/>
    </location>
    <ligand>
        <name>NAD(+)</name>
        <dbReference type="ChEBI" id="CHEBI:57540"/>
    </ligand>
</feature>
<reference evidence="12 13" key="1">
    <citation type="submission" date="2017-01" db="EMBL/GenBank/DDBJ databases">
        <title>Genome analysis of Paenibacillus selenitrireducens ES3-24.</title>
        <authorList>
            <person name="Xu D."/>
            <person name="Yao R."/>
            <person name="Zheng S."/>
        </authorList>
    </citation>
    <scope>NUCLEOTIDE SEQUENCE [LARGE SCALE GENOMIC DNA]</scope>
    <source>
        <strain evidence="12 13">ES3-24</strain>
    </source>
</reference>
<dbReference type="Gene3D" id="3.40.50.720">
    <property type="entry name" value="NAD(P)-binding Rossmann-like Domain"/>
    <property type="match status" value="2"/>
</dbReference>
<feature type="binding site" evidence="9">
    <location>
        <position position="204"/>
    </location>
    <ligand>
        <name>substrate</name>
    </ligand>
</feature>
<dbReference type="Proteomes" id="UP000190188">
    <property type="component" value="Unassembled WGS sequence"/>
</dbReference>
<protein>
    <recommendedName>
        <fullName evidence="3 7">UDP-glucose 6-dehydrogenase</fullName>
        <ecNumber evidence="3 7">1.1.1.22</ecNumber>
    </recommendedName>
</protein>
<evidence type="ECO:0000256" key="6">
    <source>
        <dbReference type="ARBA" id="ARBA00047473"/>
    </source>
</evidence>
<evidence type="ECO:0000256" key="7">
    <source>
        <dbReference type="PIRNR" id="PIRNR000124"/>
    </source>
</evidence>
<dbReference type="AlphaFoldDB" id="A0A1T2XCR7"/>
<dbReference type="EC" id="1.1.1.22" evidence="3 7"/>
<evidence type="ECO:0000256" key="8">
    <source>
        <dbReference type="PIRSR" id="PIRSR500134-1"/>
    </source>
</evidence>
<proteinExistence type="inferred from homology"/>
<dbReference type="GO" id="GO:0006065">
    <property type="term" value="P:UDP-glucuronate biosynthetic process"/>
    <property type="evidence" value="ECO:0007669"/>
    <property type="project" value="UniProtKB-UniPathway"/>
</dbReference>
<accession>A0A1T2XCR7</accession>
<feature type="binding site" evidence="10">
    <location>
        <position position="155"/>
    </location>
    <ligand>
        <name>NAD(+)</name>
        <dbReference type="ChEBI" id="CHEBI:57540"/>
    </ligand>
</feature>
<dbReference type="InterPro" id="IPR017476">
    <property type="entry name" value="UDP-Glc/GDP-Man"/>
</dbReference>
<feature type="binding site" evidence="10">
    <location>
        <position position="327"/>
    </location>
    <ligand>
        <name>NAD(+)</name>
        <dbReference type="ChEBI" id="CHEBI:57540"/>
    </ligand>
</feature>
<sequence length="430" mass="47324">MNILVVGVGYVGTTTALLFAELGWKVTGFDTDIHKIQALKEGNLPFFEPGLDTLLDKHVQLGNLSFTTDSAQAIRGHHVIFICVGTPSQADGSTNLTYVQKVAEMIGDDMESYKLIVMKSTVPIGTHKKVCQWITDAQQVHLPFDVVSNPEFLREGSAVHDCFHPDRIVIGSDSETAAQQVSMLYKSIASPLVMTNPTTAEMIKYASNAFLATKISYMNELARLCDQVDVSISTVAQGMGLDPRIGRSFLRAGIGYGGSCFPKDVLSLLHTAQDYGIDLNLIRSVVEVNNTQCQYFIKRIRSKLGILRGKRIAILGLSFKPGTDDMREAPALAIIKELLGCGSFLKVHDPVAKLPDGLKTHAIKQYDTIEETLLSVHAVILCTEWSDYVKGDWKAWSHLLKLPYLFDGRNVLDRSQLESWGLNYTGIGNG</sequence>
<dbReference type="InterPro" id="IPR014027">
    <property type="entry name" value="UDP-Glc/GDP-Man_DH_C"/>
</dbReference>
<feature type="binding site" evidence="9">
    <location>
        <begin position="152"/>
        <end position="155"/>
    </location>
    <ligand>
        <name>substrate</name>
    </ligand>
</feature>
<dbReference type="InterPro" id="IPR036220">
    <property type="entry name" value="UDP-Glc/GDP-Man_DH_C_sf"/>
</dbReference>
<dbReference type="InterPro" id="IPR028357">
    <property type="entry name" value="UDPglc_DH_bac"/>
</dbReference>
<feature type="active site" description="Nucleophile" evidence="8">
    <location>
        <position position="260"/>
    </location>
</feature>
<dbReference type="RefSeq" id="WP_078499145.1">
    <property type="nucleotide sequence ID" value="NZ_MSZX01000005.1"/>
</dbReference>